<evidence type="ECO:0000313" key="5">
    <source>
        <dbReference type="WBParaSite" id="TREG1_138850.2"/>
    </source>
</evidence>
<name>A0AA85JC48_TRIRE</name>
<reference evidence="4 5" key="2">
    <citation type="submission" date="2023-11" db="UniProtKB">
        <authorList>
            <consortium name="WormBaseParasite"/>
        </authorList>
    </citation>
    <scope>IDENTIFICATION</scope>
</reference>
<protein>
    <submittedName>
        <fullName evidence="4 5">Uncharacterized protein</fullName>
    </submittedName>
</protein>
<feature type="compositionally biased region" description="Basic residues" evidence="1">
    <location>
        <begin position="194"/>
        <end position="203"/>
    </location>
</feature>
<dbReference type="AlphaFoldDB" id="A0AA85JC48"/>
<feature type="region of interest" description="Disordered" evidence="1">
    <location>
        <begin position="718"/>
        <end position="750"/>
    </location>
</feature>
<feature type="region of interest" description="Disordered" evidence="1">
    <location>
        <begin position="184"/>
        <end position="206"/>
    </location>
</feature>
<feature type="region of interest" description="Disordered" evidence="1">
    <location>
        <begin position="309"/>
        <end position="328"/>
    </location>
</feature>
<proteinExistence type="predicted"/>
<feature type="region of interest" description="Disordered" evidence="1">
    <location>
        <begin position="650"/>
        <end position="692"/>
    </location>
</feature>
<reference evidence="3" key="1">
    <citation type="submission" date="2022-06" db="EMBL/GenBank/DDBJ databases">
        <authorList>
            <person name="Berger JAMES D."/>
            <person name="Berger JAMES D."/>
        </authorList>
    </citation>
    <scope>NUCLEOTIDE SEQUENCE [LARGE SCALE GENOMIC DNA]</scope>
</reference>
<keyword evidence="2" id="KW-0472">Membrane</keyword>
<keyword evidence="3" id="KW-1185">Reference proteome</keyword>
<dbReference type="Proteomes" id="UP000050795">
    <property type="component" value="Unassembled WGS sequence"/>
</dbReference>
<feature type="compositionally biased region" description="Basic residues" evidence="1">
    <location>
        <begin position="718"/>
        <end position="743"/>
    </location>
</feature>
<feature type="transmembrane region" description="Helical" evidence="2">
    <location>
        <begin position="62"/>
        <end position="87"/>
    </location>
</feature>
<dbReference type="WBParaSite" id="TREG1_138850.1">
    <property type="protein sequence ID" value="TREG1_138850.1"/>
    <property type="gene ID" value="TREG1_138850"/>
</dbReference>
<keyword evidence="2" id="KW-1133">Transmembrane helix</keyword>
<dbReference type="WBParaSite" id="TREG1_138850.2">
    <property type="protein sequence ID" value="TREG1_138850.2"/>
    <property type="gene ID" value="TREG1_138850"/>
</dbReference>
<feature type="transmembrane region" description="Helical" evidence="2">
    <location>
        <begin position="22"/>
        <end position="47"/>
    </location>
</feature>
<evidence type="ECO:0000256" key="1">
    <source>
        <dbReference type="SAM" id="MobiDB-lite"/>
    </source>
</evidence>
<evidence type="ECO:0000313" key="3">
    <source>
        <dbReference type="Proteomes" id="UP000050795"/>
    </source>
</evidence>
<keyword evidence="2" id="KW-0812">Transmembrane</keyword>
<feature type="region of interest" description="Disordered" evidence="1">
    <location>
        <begin position="926"/>
        <end position="946"/>
    </location>
</feature>
<feature type="region of interest" description="Disordered" evidence="1">
    <location>
        <begin position="584"/>
        <end position="616"/>
    </location>
</feature>
<sequence>MCSFSQSEITPLYNNKIYMNKIFLIFTIIGILCLITGSSIILLWIFIPEYIELSQFSVKISAIISAIGVIIVSGNIVYLYCLQYCLIRRNNKKRRKKLSIYKNGVHYSDGELYSENESFATNYKLSAPSSLSMPEVFTTNGNLMRKAFVSLGSLELEKFEVVGVVHKTNSNLDFINVENGRHKSVTDDETGYPHPHHRHHRSTGSHPDIFIVDQFPNILSRKTFYFHSTNDTESNNNINNKDSLHVTTTTTTTTPVTTTTPINGGCVNNASSYPKKLCTSVKSIPYSLLPRVSIQEINEINLNFPATSYHSHHHHHHHHDRHPYPHQPQYMSVRRTRSDRIKRGKINRSVLIPTDRSLDSHILLSRSENTNQLIDDDDNKPSISSIGCMITDRRSSSSIGGGGGGSAVGVGNHNHSDNNNNIVKNNNKYHLLYTTNGIVSSRSHQHRNHLHLHKPSTDSEISTMDNSISGYLFGTTPPIGQASLFNLNNTNTIFITHNNANNDNSNSSNNIDYEKGAELNTNTSKMESVKMATTTTTPAAPATSMNSEEKDPMKGEYFVIMKNCDDAQSHKPQPVLSCTTLFTGDEDNSNHNSNNNNNIDGDKEKISINNNNNSNGNGVNGLKYLQGIYSKWNVFPVYIESEKMIQSNSVDKSFHNEDSDDGDEEKRTSSTTTPTPPVSHHQHRDGVRNTGYSIFNPVRSLIDKMKQRWSNCRIMKKKRKTVKSKRLHHHHHHQKTRMKKRTTIKSISKESAQEFSEISLTQDSNFNDMLLDSYTVNSNNNNNTNNSNNYEKHRRQTIITNASIFSLPAIPPALWNAERPVWIMGVPLTNPENDDIDNDSYSNNNISDHWFTVDTNKLILLKRQQLKLKNNNQNNLTDLQNLNITGSSSSIYAFHVRPPPRLKPATTSTTAATAMEKSFNRLQQQKHSHTRARSVGQMLTCDKSQT</sequence>
<accession>A0AA85JC48</accession>
<evidence type="ECO:0000256" key="2">
    <source>
        <dbReference type="SAM" id="Phobius"/>
    </source>
</evidence>
<evidence type="ECO:0000313" key="4">
    <source>
        <dbReference type="WBParaSite" id="TREG1_138850.1"/>
    </source>
</evidence>
<organism evidence="3 5">
    <name type="scientific">Trichobilharzia regenti</name>
    <name type="common">Nasal bird schistosome</name>
    <dbReference type="NCBI Taxonomy" id="157069"/>
    <lineage>
        <taxon>Eukaryota</taxon>
        <taxon>Metazoa</taxon>
        <taxon>Spiralia</taxon>
        <taxon>Lophotrochozoa</taxon>
        <taxon>Platyhelminthes</taxon>
        <taxon>Trematoda</taxon>
        <taxon>Digenea</taxon>
        <taxon>Strigeidida</taxon>
        <taxon>Schistosomatoidea</taxon>
        <taxon>Schistosomatidae</taxon>
        <taxon>Trichobilharzia</taxon>
    </lineage>
</organism>
<feature type="compositionally biased region" description="Basic residues" evidence="1">
    <location>
        <begin position="310"/>
        <end position="321"/>
    </location>
</feature>